<evidence type="ECO:0000256" key="8">
    <source>
        <dbReference type="HAMAP-Rule" id="MF_00087"/>
    </source>
</evidence>
<comment type="subunit">
    <text evidence="8">Homodimer.</text>
</comment>
<dbReference type="SUPFAM" id="SSF51735">
    <property type="entry name" value="NAD(P)-binding Rossmann-fold domains"/>
    <property type="match status" value="1"/>
</dbReference>
<feature type="domain" description="Glutamyl-tRNA reductase N-terminal" evidence="16">
    <location>
        <begin position="6"/>
        <end position="156"/>
    </location>
</feature>
<comment type="caution">
    <text evidence="17">The sequence shown here is derived from an EMBL/GenBank/DDBJ whole genome shotgun (WGS) entry which is preliminary data.</text>
</comment>
<dbReference type="InterPro" id="IPR018214">
    <property type="entry name" value="GluRdtase_CS"/>
</dbReference>
<dbReference type="PANTHER" id="PTHR43013">
    <property type="entry name" value="GLUTAMYL-TRNA REDUCTASE"/>
    <property type="match status" value="1"/>
</dbReference>
<dbReference type="NCBIfam" id="NF000744">
    <property type="entry name" value="PRK00045.1-3"/>
    <property type="match status" value="1"/>
</dbReference>
<dbReference type="EMBL" id="VCQV01000025">
    <property type="protein sequence ID" value="TWP34708.1"/>
    <property type="molecule type" value="Genomic_DNA"/>
</dbReference>
<dbReference type="RefSeq" id="WP_146318445.1">
    <property type="nucleotide sequence ID" value="NZ_VCQV01000025.1"/>
</dbReference>
<dbReference type="OrthoDB" id="110209at2"/>
<sequence length="429" mass="46165">MSLVVVGISHRTAAVELLERVVLASNRQQQLTELLARSEHVADHVLLSTCNRLEVYAEVEAFHGAVTDISQSLSDVTAVPIDQLRDHLYVHFEDRAVAHLFSVAAGLDSVAVGESQILGQLRDALQTAQRDKHLGAGLSTLAQQALRIGKRAHTETGIDQVSRSLVQRALRMVEGSLGDLHDQRVVVVGAGAMSGLAAHTVARAEVAELVIVNRTSEKAQRLSSATGASWRPWTQLPEALAAADVVVSCTGAVGHVIGIAELPAGDRRQVLVDLGLPRDIDPQVAARDGVTLVTLEDLGRSGTGDSGEHDQVRRVQDLVTGAVADFLVRRRESAIIPTVAALRAQSVTVMDAELTRLDSRLDLSPDELAQVRLAMHRVVEKILHTPTVRMKQMAGRENGTDVAQLLQQLFDLDPHESRVSQLPKGGDLA</sequence>
<evidence type="ECO:0000256" key="3">
    <source>
        <dbReference type="ARBA" id="ARBA00012970"/>
    </source>
</evidence>
<dbReference type="PIRSF" id="PIRSF000445">
    <property type="entry name" value="4pyrrol_synth_GluRdtase"/>
    <property type="match status" value="1"/>
</dbReference>
<dbReference type="Gene3D" id="3.30.460.30">
    <property type="entry name" value="Glutamyl-tRNA reductase, N-terminal domain"/>
    <property type="match status" value="1"/>
</dbReference>
<evidence type="ECO:0000256" key="5">
    <source>
        <dbReference type="ARBA" id="ARBA00023002"/>
    </source>
</evidence>
<dbReference type="InterPro" id="IPR036453">
    <property type="entry name" value="GluRdtase_dimer_dom_sf"/>
</dbReference>
<comment type="miscellaneous">
    <text evidence="8">During catalysis, the active site Cys acts as a nucleophile attacking the alpha-carbonyl group of tRNA-bound glutamate with the formation of a thioester intermediate between enzyme and glutamate, and the concomitant release of tRNA(Glu). The thioester intermediate is finally reduced by direct hydride transfer from NADPH, to form the product GSA.</text>
</comment>
<proteinExistence type="inferred from homology"/>
<organism evidence="17 18">
    <name type="scientific">Leekyejoonella antrihumi</name>
    <dbReference type="NCBI Taxonomy" id="1660198"/>
    <lineage>
        <taxon>Bacteria</taxon>
        <taxon>Bacillati</taxon>
        <taxon>Actinomycetota</taxon>
        <taxon>Actinomycetes</taxon>
        <taxon>Micrococcales</taxon>
        <taxon>Dermacoccaceae</taxon>
        <taxon>Leekyejoonella</taxon>
    </lineage>
</organism>
<dbReference type="InterPro" id="IPR015895">
    <property type="entry name" value="4pyrrol_synth_GluRdtase_N"/>
</dbReference>
<evidence type="ECO:0000256" key="13">
    <source>
        <dbReference type="RuleBase" id="RU000584"/>
    </source>
</evidence>
<dbReference type="SUPFAM" id="SSF69742">
    <property type="entry name" value="Glutamyl tRNA-reductase catalytic, N-terminal domain"/>
    <property type="match status" value="1"/>
</dbReference>
<dbReference type="PANTHER" id="PTHR43013:SF1">
    <property type="entry name" value="GLUTAMYL-TRNA REDUCTASE"/>
    <property type="match status" value="1"/>
</dbReference>
<dbReference type="CDD" id="cd05213">
    <property type="entry name" value="NAD_bind_Glutamyl_tRNA_reduct"/>
    <property type="match status" value="1"/>
</dbReference>
<evidence type="ECO:0000256" key="7">
    <source>
        <dbReference type="ARBA" id="ARBA00047464"/>
    </source>
</evidence>
<dbReference type="InterPro" id="IPR036291">
    <property type="entry name" value="NAD(P)-bd_dom_sf"/>
</dbReference>
<keyword evidence="18" id="KW-1185">Reference proteome</keyword>
<feature type="domain" description="Quinate/shikimate 5-dehydrogenase/glutamyl-tRNA reductase" evidence="15">
    <location>
        <begin position="174"/>
        <end position="299"/>
    </location>
</feature>
<reference evidence="17 18" key="1">
    <citation type="submission" date="2019-05" db="EMBL/GenBank/DDBJ databases">
        <authorList>
            <person name="Lee S.D."/>
        </authorList>
    </citation>
    <scope>NUCLEOTIDE SEQUENCE [LARGE SCALE GENOMIC DNA]</scope>
    <source>
        <strain evidence="17 18">C5-26</strain>
    </source>
</reference>
<evidence type="ECO:0000259" key="15">
    <source>
        <dbReference type="Pfam" id="PF01488"/>
    </source>
</evidence>
<evidence type="ECO:0000256" key="6">
    <source>
        <dbReference type="ARBA" id="ARBA00023244"/>
    </source>
</evidence>
<evidence type="ECO:0000256" key="9">
    <source>
        <dbReference type="PIRSR" id="PIRSR000445-1"/>
    </source>
</evidence>
<feature type="binding site" evidence="8 10">
    <location>
        <position position="120"/>
    </location>
    <ligand>
        <name>substrate</name>
    </ligand>
</feature>
<evidence type="ECO:0000256" key="12">
    <source>
        <dbReference type="PIRSR" id="PIRSR000445-4"/>
    </source>
</evidence>
<feature type="domain" description="Tetrapyrrole biosynthesis glutamyl-tRNA reductase dimerisation" evidence="14">
    <location>
        <begin position="315"/>
        <end position="412"/>
    </location>
</feature>
<protein>
    <recommendedName>
        <fullName evidence="3 8">Glutamyl-tRNA reductase</fullName>
        <shortName evidence="8">GluTR</shortName>
        <ecNumber evidence="3 8">1.2.1.70</ecNumber>
    </recommendedName>
</protein>
<dbReference type="UniPathway" id="UPA00251">
    <property type="reaction ID" value="UER00316"/>
</dbReference>
<dbReference type="PROSITE" id="PS00747">
    <property type="entry name" value="GLUTR"/>
    <property type="match status" value="1"/>
</dbReference>
<name>A0A563DWN9_9MICO</name>
<feature type="binding site" evidence="8 11">
    <location>
        <begin position="189"/>
        <end position="194"/>
    </location>
    <ligand>
        <name>NADP(+)</name>
        <dbReference type="ChEBI" id="CHEBI:58349"/>
    </ligand>
</feature>
<dbReference type="GO" id="GO:0019353">
    <property type="term" value="P:protoporphyrinogen IX biosynthetic process from glutamate"/>
    <property type="evidence" value="ECO:0007669"/>
    <property type="project" value="TreeGrafter"/>
</dbReference>
<keyword evidence="6 8" id="KW-0627">Porphyrin biosynthesis</keyword>
<dbReference type="InterPro" id="IPR000343">
    <property type="entry name" value="4pyrrol_synth_GluRdtase"/>
</dbReference>
<comment type="domain">
    <text evidence="8">Possesses an unusual extended V-shaped dimeric structure with each monomer consisting of three distinct domains arranged along a curved 'spinal' alpha-helix. The N-terminal catalytic domain specifically recognizes the glutamate moiety of the substrate. The second domain is the NADPH-binding domain, and the third C-terminal domain is responsible for dimerization.</text>
</comment>
<comment type="pathway">
    <text evidence="1 8 13">Porphyrin-containing compound metabolism; protoporphyrin-IX biosynthesis; 5-aminolevulinate from L-glutamyl-tRNA(Glu): step 1/2.</text>
</comment>
<dbReference type="Pfam" id="PF01488">
    <property type="entry name" value="Shikimate_DH"/>
    <property type="match status" value="1"/>
</dbReference>
<dbReference type="InterPro" id="IPR036343">
    <property type="entry name" value="GluRdtase_N_sf"/>
</dbReference>
<dbReference type="Proteomes" id="UP000320244">
    <property type="component" value="Unassembled WGS sequence"/>
</dbReference>
<evidence type="ECO:0000256" key="11">
    <source>
        <dbReference type="PIRSR" id="PIRSR000445-3"/>
    </source>
</evidence>
<dbReference type="EC" id="1.2.1.70" evidence="3 8"/>
<evidence type="ECO:0000259" key="16">
    <source>
        <dbReference type="Pfam" id="PF05201"/>
    </source>
</evidence>
<dbReference type="GO" id="GO:0050661">
    <property type="term" value="F:NADP binding"/>
    <property type="evidence" value="ECO:0007669"/>
    <property type="project" value="InterPro"/>
</dbReference>
<feature type="binding site" evidence="8 10">
    <location>
        <begin position="49"/>
        <end position="52"/>
    </location>
    <ligand>
        <name>substrate</name>
    </ligand>
</feature>
<dbReference type="Pfam" id="PF00745">
    <property type="entry name" value="GlutR_dimer"/>
    <property type="match status" value="1"/>
</dbReference>
<comment type="catalytic activity">
    <reaction evidence="7 8 13">
        <text>(S)-4-amino-5-oxopentanoate + tRNA(Glu) + NADP(+) = L-glutamyl-tRNA(Glu) + NADPH + H(+)</text>
        <dbReference type="Rhea" id="RHEA:12344"/>
        <dbReference type="Rhea" id="RHEA-COMP:9663"/>
        <dbReference type="Rhea" id="RHEA-COMP:9680"/>
        <dbReference type="ChEBI" id="CHEBI:15378"/>
        <dbReference type="ChEBI" id="CHEBI:57501"/>
        <dbReference type="ChEBI" id="CHEBI:57783"/>
        <dbReference type="ChEBI" id="CHEBI:58349"/>
        <dbReference type="ChEBI" id="CHEBI:78442"/>
        <dbReference type="ChEBI" id="CHEBI:78520"/>
        <dbReference type="EC" id="1.2.1.70"/>
    </reaction>
</comment>
<evidence type="ECO:0000256" key="1">
    <source>
        <dbReference type="ARBA" id="ARBA00005059"/>
    </source>
</evidence>
<accession>A0A563DWN9</accession>
<dbReference type="InterPro" id="IPR015896">
    <property type="entry name" value="4pyrrol_synth_GluRdtase_dimer"/>
</dbReference>
<feature type="active site" description="Nucleophile" evidence="8 9">
    <location>
        <position position="50"/>
    </location>
</feature>
<comment type="similarity">
    <text evidence="2 8 13">Belongs to the glutamyl-tRNA reductase family.</text>
</comment>
<evidence type="ECO:0000313" key="18">
    <source>
        <dbReference type="Proteomes" id="UP000320244"/>
    </source>
</evidence>
<feature type="binding site" evidence="8 10">
    <location>
        <position position="109"/>
    </location>
    <ligand>
        <name>substrate</name>
    </ligand>
</feature>
<dbReference type="Pfam" id="PF05201">
    <property type="entry name" value="GlutR_N"/>
    <property type="match status" value="1"/>
</dbReference>
<evidence type="ECO:0000256" key="2">
    <source>
        <dbReference type="ARBA" id="ARBA00005916"/>
    </source>
</evidence>
<gene>
    <name evidence="8" type="primary">hemA</name>
    <name evidence="17" type="ORF">FGL98_16475</name>
</gene>
<evidence type="ECO:0000259" key="14">
    <source>
        <dbReference type="Pfam" id="PF00745"/>
    </source>
</evidence>
<dbReference type="NCBIfam" id="TIGR01035">
    <property type="entry name" value="hemA"/>
    <property type="match status" value="1"/>
</dbReference>
<dbReference type="SUPFAM" id="SSF69075">
    <property type="entry name" value="Glutamyl tRNA-reductase dimerization domain"/>
    <property type="match status" value="1"/>
</dbReference>
<comment type="function">
    <text evidence="8">Catalyzes the NADPH-dependent reduction of glutamyl-tRNA(Glu) to glutamate 1-semialdehyde (GSA).</text>
</comment>
<evidence type="ECO:0000256" key="4">
    <source>
        <dbReference type="ARBA" id="ARBA00022857"/>
    </source>
</evidence>
<dbReference type="FunFam" id="3.30.460.30:FF:000001">
    <property type="entry name" value="Glutamyl-tRNA reductase"/>
    <property type="match status" value="1"/>
</dbReference>
<dbReference type="Gene3D" id="3.40.50.720">
    <property type="entry name" value="NAD(P)-binding Rossmann-like Domain"/>
    <property type="match status" value="1"/>
</dbReference>
<feature type="binding site" evidence="8 10">
    <location>
        <begin position="114"/>
        <end position="116"/>
    </location>
    <ligand>
        <name>substrate</name>
    </ligand>
</feature>
<dbReference type="HAMAP" id="MF_00087">
    <property type="entry name" value="Glu_tRNA_reductase"/>
    <property type="match status" value="1"/>
</dbReference>
<evidence type="ECO:0000313" key="17">
    <source>
        <dbReference type="EMBL" id="TWP34708.1"/>
    </source>
</evidence>
<keyword evidence="5 8" id="KW-0560">Oxidoreductase</keyword>
<dbReference type="GO" id="GO:0008883">
    <property type="term" value="F:glutamyl-tRNA reductase activity"/>
    <property type="evidence" value="ECO:0007669"/>
    <property type="project" value="UniProtKB-UniRule"/>
</dbReference>
<keyword evidence="4 8" id="KW-0521">NADP</keyword>
<evidence type="ECO:0000256" key="10">
    <source>
        <dbReference type="PIRSR" id="PIRSR000445-2"/>
    </source>
</evidence>
<dbReference type="InterPro" id="IPR006151">
    <property type="entry name" value="Shikm_DH/Glu-tRNA_Rdtase"/>
</dbReference>
<dbReference type="AlphaFoldDB" id="A0A563DWN9"/>
<feature type="site" description="Important for activity" evidence="8 12">
    <location>
        <position position="99"/>
    </location>
</feature>
<reference evidence="17 18" key="2">
    <citation type="submission" date="2019-08" db="EMBL/GenBank/DDBJ databases">
        <title>Jejuicoccus antrihumi gen. nov., sp. nov., a new member of the family Dermacoccaceae isolated from a cave.</title>
        <authorList>
            <person name="Schumann P."/>
            <person name="Kim I.S."/>
        </authorList>
    </citation>
    <scope>NUCLEOTIDE SEQUENCE [LARGE SCALE GENOMIC DNA]</scope>
    <source>
        <strain evidence="17 18">C5-26</strain>
    </source>
</reference>